<dbReference type="InterPro" id="IPR002018">
    <property type="entry name" value="CarbesteraseB"/>
</dbReference>
<feature type="chain" id="PRO_5011327741" description="Carboxylic ester hydrolase" evidence="3">
    <location>
        <begin position="24"/>
        <end position="561"/>
    </location>
</feature>
<accession>A0A1H7TRT6</accession>
<dbReference type="GO" id="GO:0016787">
    <property type="term" value="F:hydrolase activity"/>
    <property type="evidence" value="ECO:0007669"/>
    <property type="project" value="UniProtKB-KW"/>
</dbReference>
<gene>
    <name evidence="5" type="ORF">SAMN05216382_2802</name>
</gene>
<dbReference type="RefSeq" id="WP_093007389.1">
    <property type="nucleotide sequence ID" value="NZ_FNZZ01000006.1"/>
</dbReference>
<feature type="domain" description="Carboxylesterase type B" evidence="4">
    <location>
        <begin position="27"/>
        <end position="345"/>
    </location>
</feature>
<dbReference type="Gene3D" id="3.40.50.1820">
    <property type="entry name" value="alpha/beta hydrolase"/>
    <property type="match status" value="2"/>
</dbReference>
<keyword evidence="3" id="KW-0732">Signal</keyword>
<dbReference type="STRING" id="1855283.SAMN05216382_2802"/>
<dbReference type="AlphaFoldDB" id="A0A1H7TRT6"/>
<proteinExistence type="inferred from homology"/>
<evidence type="ECO:0000313" key="6">
    <source>
        <dbReference type="Proteomes" id="UP000199214"/>
    </source>
</evidence>
<comment type="similarity">
    <text evidence="1 3">Belongs to the type-B carboxylesterase/lipase family.</text>
</comment>
<evidence type="ECO:0000256" key="2">
    <source>
        <dbReference type="ARBA" id="ARBA00022801"/>
    </source>
</evidence>
<dbReference type="OrthoDB" id="9775851at2"/>
<dbReference type="Proteomes" id="UP000199214">
    <property type="component" value="Unassembled WGS sequence"/>
</dbReference>
<evidence type="ECO:0000313" key="5">
    <source>
        <dbReference type="EMBL" id="SEL87550.1"/>
    </source>
</evidence>
<organism evidence="5 6">
    <name type="scientific">Sphingomonas palmae</name>
    <dbReference type="NCBI Taxonomy" id="1855283"/>
    <lineage>
        <taxon>Bacteria</taxon>
        <taxon>Pseudomonadati</taxon>
        <taxon>Pseudomonadota</taxon>
        <taxon>Alphaproteobacteria</taxon>
        <taxon>Sphingomonadales</taxon>
        <taxon>Sphingomonadaceae</taxon>
        <taxon>Sphingomonas</taxon>
    </lineage>
</organism>
<dbReference type="EMBL" id="FNZZ01000006">
    <property type="protein sequence ID" value="SEL87550.1"/>
    <property type="molecule type" value="Genomic_DNA"/>
</dbReference>
<protein>
    <recommendedName>
        <fullName evidence="3">Carboxylic ester hydrolase</fullName>
        <ecNumber evidence="3">3.1.1.-</ecNumber>
    </recommendedName>
</protein>
<name>A0A1H7TRT6_9SPHN</name>
<evidence type="ECO:0000256" key="1">
    <source>
        <dbReference type="ARBA" id="ARBA00005964"/>
    </source>
</evidence>
<dbReference type="InterPro" id="IPR019826">
    <property type="entry name" value="Carboxylesterase_B_AS"/>
</dbReference>
<reference evidence="6" key="1">
    <citation type="submission" date="2016-10" db="EMBL/GenBank/DDBJ databases">
        <authorList>
            <person name="Varghese N."/>
            <person name="Submissions S."/>
        </authorList>
    </citation>
    <scope>NUCLEOTIDE SEQUENCE [LARGE SCALE GENOMIC DNA]</scope>
    <source>
        <strain evidence="6">JS21-1</strain>
    </source>
</reference>
<keyword evidence="2 3" id="KW-0378">Hydrolase</keyword>
<dbReference type="EC" id="3.1.1.-" evidence="3"/>
<keyword evidence="6" id="KW-1185">Reference proteome</keyword>
<evidence type="ECO:0000256" key="3">
    <source>
        <dbReference type="RuleBase" id="RU361235"/>
    </source>
</evidence>
<evidence type="ECO:0000259" key="4">
    <source>
        <dbReference type="Pfam" id="PF00135"/>
    </source>
</evidence>
<feature type="signal peptide" evidence="3">
    <location>
        <begin position="1"/>
        <end position="23"/>
    </location>
</feature>
<sequence length="561" mass="58490">MTKSPFAVLAAVAALATPVVAIAQAGAPVVKTDRGQVRGSVENGVASWKGIPFAAPPVGQLRWRAPQPAAAWTGVRDATAYSHDCMQVPFPSDAAPLGTTPAEDCLYANVWKPASAGANAKLPIIVWIYGGGFVNGGASPPTYSGANLAKQGVMFVSFNYRVGRFGTFALPQLTKANADNGMLGNYGVMDQIAALKWVQRNAAAFGGDPNNVTIIGESAGGMSVHMLNTSPLARGLFNKAFVMSGGNGQSDKKTLADVEQVGAAFARSKNIDPAAPDALAKLRALSAEDVTDGLSMMQMFRPKAGPPTNTGPFVDGKVVVNLGDAYSSGNFARVPTIIGATSADMGGKSGFMIAGARDASAAIADKGVPVWEYRFSYVADSVGQPGAQHATDIPFFFDTQAIKYGDKTTPRDNQVGDTISRYVVNFAKTSDPNGGSLPEWPRYTRAGDQIMDFTADGRAVAQRDPWGADIEAGKARLAAATASGRYNTLTTTLGTLLDNPGAKAVLQRQIPDVLASPQIGMARGVTLEALQSYLPALTDQKLRAIDADLAKVPVTDTAAGK</sequence>
<dbReference type="InterPro" id="IPR050309">
    <property type="entry name" value="Type-B_Carboxylest/Lipase"/>
</dbReference>
<dbReference type="Pfam" id="PF00135">
    <property type="entry name" value="COesterase"/>
    <property type="match status" value="2"/>
</dbReference>
<feature type="domain" description="Carboxylesterase type B" evidence="4">
    <location>
        <begin position="351"/>
        <end position="459"/>
    </location>
</feature>
<dbReference type="PROSITE" id="PS00122">
    <property type="entry name" value="CARBOXYLESTERASE_B_1"/>
    <property type="match status" value="1"/>
</dbReference>
<dbReference type="SUPFAM" id="SSF53474">
    <property type="entry name" value="alpha/beta-Hydrolases"/>
    <property type="match status" value="1"/>
</dbReference>
<dbReference type="InterPro" id="IPR029058">
    <property type="entry name" value="AB_hydrolase_fold"/>
</dbReference>
<dbReference type="PANTHER" id="PTHR11559">
    <property type="entry name" value="CARBOXYLESTERASE"/>
    <property type="match status" value="1"/>
</dbReference>